<feature type="region of interest" description="Disordered" evidence="1">
    <location>
        <begin position="126"/>
        <end position="152"/>
    </location>
</feature>
<organism evidence="2">
    <name type="scientific">uncultured Caudovirales phage</name>
    <dbReference type="NCBI Taxonomy" id="2100421"/>
    <lineage>
        <taxon>Viruses</taxon>
        <taxon>Duplodnaviria</taxon>
        <taxon>Heunggongvirae</taxon>
        <taxon>Uroviricota</taxon>
        <taxon>Caudoviricetes</taxon>
        <taxon>Peduoviridae</taxon>
        <taxon>Maltschvirus</taxon>
        <taxon>Maltschvirus maltsch</taxon>
    </lineage>
</organism>
<evidence type="ECO:0000313" key="2">
    <source>
        <dbReference type="EMBL" id="CAB4131761.1"/>
    </source>
</evidence>
<accession>A0A6J5LBP1</accession>
<evidence type="ECO:0000256" key="1">
    <source>
        <dbReference type="SAM" id="MobiDB-lite"/>
    </source>
</evidence>
<proteinExistence type="predicted"/>
<protein>
    <submittedName>
        <fullName evidence="2">Uncharacterized protein</fullName>
    </submittedName>
</protein>
<name>A0A6J5LBP1_9CAUD</name>
<dbReference type="EMBL" id="LR796252">
    <property type="protein sequence ID" value="CAB4131761.1"/>
    <property type="molecule type" value="Genomic_DNA"/>
</dbReference>
<reference evidence="2" key="1">
    <citation type="submission" date="2020-04" db="EMBL/GenBank/DDBJ databases">
        <authorList>
            <person name="Chiriac C."/>
            <person name="Salcher M."/>
            <person name="Ghai R."/>
            <person name="Kavagutti S V."/>
        </authorList>
    </citation>
    <scope>NUCLEOTIDE SEQUENCE</scope>
</reference>
<gene>
    <name evidence="2" type="ORF">UFOVP131_32</name>
</gene>
<sequence>MWNAPVPIFDDEDEAELINSFVEYSARYPTYPTFEIAQYVFRNQRDPEMRANQAALVWGNSLDIKERIRRAKQNGGVEPEEYTKEKWQAEVLAIARDDELSAVQRKSKIDGLNLYAQGMGWLAKPADAGKDDNRAPQMPTFVFAQYPDQNAA</sequence>